<dbReference type="Proteomes" id="UP000823775">
    <property type="component" value="Unassembled WGS sequence"/>
</dbReference>
<evidence type="ECO:0000256" key="1">
    <source>
        <dbReference type="SAM" id="Coils"/>
    </source>
</evidence>
<comment type="caution">
    <text evidence="3">The sequence shown here is derived from an EMBL/GenBank/DDBJ whole genome shotgun (WGS) entry which is preliminary data.</text>
</comment>
<keyword evidence="1" id="KW-0175">Coiled coil</keyword>
<feature type="coiled-coil region" evidence="1">
    <location>
        <begin position="92"/>
        <end position="147"/>
    </location>
</feature>
<feature type="compositionally biased region" description="Polar residues" evidence="2">
    <location>
        <begin position="43"/>
        <end position="55"/>
    </location>
</feature>
<reference evidence="3 4" key="1">
    <citation type="journal article" date="2021" name="BMC Genomics">
        <title>Datura genome reveals duplications of psychoactive alkaloid biosynthetic genes and high mutation rate following tissue culture.</title>
        <authorList>
            <person name="Rajewski A."/>
            <person name="Carter-House D."/>
            <person name="Stajich J."/>
            <person name="Litt A."/>
        </authorList>
    </citation>
    <scope>NUCLEOTIDE SEQUENCE [LARGE SCALE GENOMIC DNA]</scope>
    <source>
        <strain evidence="3">AR-01</strain>
    </source>
</reference>
<feature type="compositionally biased region" description="Basic and acidic residues" evidence="2">
    <location>
        <begin position="8"/>
        <end position="26"/>
    </location>
</feature>
<name>A0ABS8SRZ3_DATST</name>
<gene>
    <name evidence="3" type="ORF">HAX54_045373</name>
</gene>
<protein>
    <submittedName>
        <fullName evidence="3">Uncharacterized protein</fullName>
    </submittedName>
</protein>
<accession>A0ABS8SRZ3</accession>
<evidence type="ECO:0000256" key="2">
    <source>
        <dbReference type="SAM" id="MobiDB-lite"/>
    </source>
</evidence>
<sequence length="172" mass="19110">MNDAELEEMWKIQRDALDKEESKDPVKDDDDDEQPNTERDKTSGGQDILSNEGQESVLANQLDMNSPVNIPDEGPGTSFVSKVLTRAERQALMKQQKEVERLTALLAQRDAEIANLKAAQTEGPGPMQALRQENGELKAKVNELTQKLLYAYEAVDVRMSLLLQNLSGPSCP</sequence>
<dbReference type="EMBL" id="JACEIK010000701">
    <property type="protein sequence ID" value="MCD7461147.1"/>
    <property type="molecule type" value="Genomic_DNA"/>
</dbReference>
<organism evidence="3 4">
    <name type="scientific">Datura stramonium</name>
    <name type="common">Jimsonweed</name>
    <name type="synonym">Common thornapple</name>
    <dbReference type="NCBI Taxonomy" id="4076"/>
    <lineage>
        <taxon>Eukaryota</taxon>
        <taxon>Viridiplantae</taxon>
        <taxon>Streptophyta</taxon>
        <taxon>Embryophyta</taxon>
        <taxon>Tracheophyta</taxon>
        <taxon>Spermatophyta</taxon>
        <taxon>Magnoliopsida</taxon>
        <taxon>eudicotyledons</taxon>
        <taxon>Gunneridae</taxon>
        <taxon>Pentapetalae</taxon>
        <taxon>asterids</taxon>
        <taxon>lamiids</taxon>
        <taxon>Solanales</taxon>
        <taxon>Solanaceae</taxon>
        <taxon>Solanoideae</taxon>
        <taxon>Datureae</taxon>
        <taxon>Datura</taxon>
    </lineage>
</organism>
<proteinExistence type="predicted"/>
<evidence type="ECO:0000313" key="3">
    <source>
        <dbReference type="EMBL" id="MCD7461147.1"/>
    </source>
</evidence>
<keyword evidence="4" id="KW-1185">Reference proteome</keyword>
<evidence type="ECO:0000313" key="4">
    <source>
        <dbReference type="Proteomes" id="UP000823775"/>
    </source>
</evidence>
<feature type="region of interest" description="Disordered" evidence="2">
    <location>
        <begin position="1"/>
        <end position="55"/>
    </location>
</feature>